<dbReference type="PANTHER" id="PTHR47808:SF2">
    <property type="entry name" value="LEM DOMAIN-CONTAINING PROTEIN 2"/>
    <property type="match status" value="1"/>
</dbReference>
<keyword evidence="3" id="KW-1185">Reference proteome</keyword>
<dbReference type="GO" id="GO:0005783">
    <property type="term" value="C:endoplasmic reticulum"/>
    <property type="evidence" value="ECO:0007669"/>
    <property type="project" value="TreeGrafter"/>
</dbReference>
<dbReference type="Proteomes" id="UP000076552">
    <property type="component" value="Unassembled WGS sequence"/>
</dbReference>
<dbReference type="AlphaFoldDB" id="A0A166NLV6"/>
<dbReference type="PANTHER" id="PTHR47808">
    <property type="entry name" value="INNER NUCLEAR MEMBRANE PROTEIN HEH2-RELATED"/>
    <property type="match status" value="1"/>
</dbReference>
<accession>A0A166NLV6</accession>
<feature type="region of interest" description="Disordered" evidence="1">
    <location>
        <begin position="58"/>
        <end position="84"/>
    </location>
</feature>
<dbReference type="GO" id="GO:0005637">
    <property type="term" value="C:nuclear inner membrane"/>
    <property type="evidence" value="ECO:0007669"/>
    <property type="project" value="InterPro"/>
</dbReference>
<comment type="caution">
    <text evidence="2">The sequence shown here is derived from an EMBL/GenBank/DDBJ whole genome shotgun (WGS) entry which is preliminary data.</text>
</comment>
<organism evidence="2 3">
    <name type="scientific">Colletotrichum tofieldiae</name>
    <dbReference type="NCBI Taxonomy" id="708197"/>
    <lineage>
        <taxon>Eukaryota</taxon>
        <taxon>Fungi</taxon>
        <taxon>Dikarya</taxon>
        <taxon>Ascomycota</taxon>
        <taxon>Pezizomycotina</taxon>
        <taxon>Sordariomycetes</taxon>
        <taxon>Hypocreomycetidae</taxon>
        <taxon>Glomerellales</taxon>
        <taxon>Glomerellaceae</taxon>
        <taxon>Colletotrichum</taxon>
        <taxon>Colletotrichum spaethianum species complex</taxon>
    </lineage>
</organism>
<dbReference type="EMBL" id="LFIV01000202">
    <property type="protein sequence ID" value="KZL65820.1"/>
    <property type="molecule type" value="Genomic_DNA"/>
</dbReference>
<sequence length="163" mass="17688">MDRKETQLGKQTVKQLRDTLLKAGVRPAFNTRKAQLLEMATRQQETALTTESDHLSGLSSLSLQDNDGSVVSDEISQRHQADDPLPCIPSIEDDISHLAPGFNPETLCVAKLRNLLLINGIEYGAAKKAELVQLFQSKIAPKAAATLRAMAQVKPSSRGIADA</sequence>
<dbReference type="GO" id="GO:0034399">
    <property type="term" value="C:nuclear periphery"/>
    <property type="evidence" value="ECO:0007669"/>
    <property type="project" value="TreeGrafter"/>
</dbReference>
<dbReference type="InterPro" id="IPR044780">
    <property type="entry name" value="Heh2/Src1"/>
</dbReference>
<dbReference type="GO" id="GO:0003682">
    <property type="term" value="F:chromatin binding"/>
    <property type="evidence" value="ECO:0007669"/>
    <property type="project" value="InterPro"/>
</dbReference>
<evidence type="ECO:0000256" key="1">
    <source>
        <dbReference type="SAM" id="MobiDB-lite"/>
    </source>
</evidence>
<name>A0A166NLV6_9PEZI</name>
<protein>
    <submittedName>
        <fullName evidence="2">Sister chromatid separation protein</fullName>
    </submittedName>
</protein>
<dbReference type="STRING" id="708197.A0A166NLV6"/>
<gene>
    <name evidence="2" type="ORF">CT0861_08641</name>
</gene>
<reference evidence="2 3" key="1">
    <citation type="submission" date="2015-06" db="EMBL/GenBank/DDBJ databases">
        <title>Survival trade-offs in plant roots during colonization by closely related pathogenic and mutualistic fungi.</title>
        <authorList>
            <person name="Hacquard S."/>
            <person name="Kracher B."/>
            <person name="Hiruma K."/>
            <person name="Weinman A."/>
            <person name="Muench P."/>
            <person name="Garrido Oter R."/>
            <person name="Ver Loren van Themaat E."/>
            <person name="Dallerey J.-F."/>
            <person name="Damm U."/>
            <person name="Henrissat B."/>
            <person name="Lespinet O."/>
            <person name="Thon M."/>
            <person name="Kemen E."/>
            <person name="McHardy A.C."/>
            <person name="Schulze-Lefert P."/>
            <person name="O'Connell R.J."/>
        </authorList>
    </citation>
    <scope>NUCLEOTIDE SEQUENCE [LARGE SCALE GENOMIC DNA]</scope>
    <source>
        <strain evidence="2 3">0861</strain>
    </source>
</reference>
<evidence type="ECO:0000313" key="3">
    <source>
        <dbReference type="Proteomes" id="UP000076552"/>
    </source>
</evidence>
<proteinExistence type="predicted"/>
<dbReference type="GO" id="GO:0071763">
    <property type="term" value="P:nuclear membrane organization"/>
    <property type="evidence" value="ECO:0007669"/>
    <property type="project" value="TreeGrafter"/>
</dbReference>
<dbReference type="CDD" id="cd12935">
    <property type="entry name" value="LEM_like"/>
    <property type="match status" value="1"/>
</dbReference>
<evidence type="ECO:0000313" key="2">
    <source>
        <dbReference type="EMBL" id="KZL65820.1"/>
    </source>
</evidence>